<dbReference type="Proteomes" id="UP000087171">
    <property type="component" value="Chromosome Ca2"/>
</dbReference>
<sequence length="256" mass="29709">MEGEGSLSFVRKGAWNKMEDELLTTCVQQYGEGKWHLVPIRTDRFLIVGLNRCRKSCRLRWLNYLKPSIKRGEFTEDEVDMMKRLHRLLGNRWSLIAGRLPGRTPNDVKNYWNTHIHKKVSSSHKEEYSTCAKSKKEIIKPHLVIKPQPRNFSTTNSTMLKMRFLNEDQSGAKNSQACDDTLITKYNDNNLDDKWWVGSTMMDDDKGCNVGVNNDLCCVQDGMLMKDLKLNDEIIKGLLEDQSWSDFLIDINFLDL</sequence>
<keyword evidence="4" id="KW-0238">DNA-binding</keyword>
<dbReference type="SMART" id="SM00717">
    <property type="entry name" value="SANT"/>
    <property type="match status" value="2"/>
</dbReference>
<reference evidence="11" key="2">
    <citation type="submission" date="2025-08" db="UniProtKB">
        <authorList>
            <consortium name="RefSeq"/>
        </authorList>
    </citation>
    <scope>IDENTIFICATION</scope>
    <source>
        <tissue evidence="11">Etiolated seedlings</tissue>
    </source>
</reference>
<feature type="domain" description="Myb-like" evidence="8">
    <location>
        <begin position="66"/>
        <end position="116"/>
    </location>
</feature>
<dbReference type="FunFam" id="1.10.10.60:FF:000402">
    <property type="entry name" value="Transcription factor MYB113"/>
    <property type="match status" value="1"/>
</dbReference>
<dbReference type="RefSeq" id="XP_004489414.1">
    <property type="nucleotide sequence ID" value="XM_004489357.3"/>
</dbReference>
<keyword evidence="7" id="KW-0539">Nucleus</keyword>
<feature type="domain" description="Myb-like" evidence="8">
    <location>
        <begin position="11"/>
        <end position="65"/>
    </location>
</feature>
<dbReference type="PANTHER" id="PTHR47999:SF24">
    <property type="entry name" value="TRANSCRIPTION FACTOR MYB90"/>
    <property type="match status" value="1"/>
</dbReference>
<dbReference type="InterPro" id="IPR001005">
    <property type="entry name" value="SANT/Myb"/>
</dbReference>
<dbReference type="Pfam" id="PF00249">
    <property type="entry name" value="Myb_DNA-binding"/>
    <property type="match status" value="2"/>
</dbReference>
<dbReference type="PANTHER" id="PTHR47999">
    <property type="entry name" value="TRANSCRIPTION FACTOR MYB8-RELATED-RELATED"/>
    <property type="match status" value="1"/>
</dbReference>
<protein>
    <submittedName>
        <fullName evidence="11">Transcription factor MYB90-like isoform X1</fullName>
    </submittedName>
</protein>
<dbReference type="PaxDb" id="3827-XP_004489414.1"/>
<evidence type="ECO:0000256" key="3">
    <source>
        <dbReference type="ARBA" id="ARBA00023015"/>
    </source>
</evidence>
<dbReference type="GeneID" id="101494325"/>
<dbReference type="InterPro" id="IPR015495">
    <property type="entry name" value="Myb_TF_plants"/>
</dbReference>
<evidence type="ECO:0000256" key="4">
    <source>
        <dbReference type="ARBA" id="ARBA00023125"/>
    </source>
</evidence>
<dbReference type="SUPFAM" id="SSF46689">
    <property type="entry name" value="Homeodomain-like"/>
    <property type="match status" value="1"/>
</dbReference>
<dbReference type="GO" id="GO:0080090">
    <property type="term" value="P:regulation of primary metabolic process"/>
    <property type="evidence" value="ECO:0007669"/>
    <property type="project" value="UniProtKB-ARBA"/>
</dbReference>
<organism evidence="10 11">
    <name type="scientific">Cicer arietinum</name>
    <name type="common">Chickpea</name>
    <name type="synonym">Garbanzo</name>
    <dbReference type="NCBI Taxonomy" id="3827"/>
    <lineage>
        <taxon>Eukaryota</taxon>
        <taxon>Viridiplantae</taxon>
        <taxon>Streptophyta</taxon>
        <taxon>Embryophyta</taxon>
        <taxon>Tracheophyta</taxon>
        <taxon>Spermatophyta</taxon>
        <taxon>Magnoliopsida</taxon>
        <taxon>eudicotyledons</taxon>
        <taxon>Gunneridae</taxon>
        <taxon>Pentapetalae</taxon>
        <taxon>rosids</taxon>
        <taxon>fabids</taxon>
        <taxon>Fabales</taxon>
        <taxon>Fabaceae</taxon>
        <taxon>Papilionoideae</taxon>
        <taxon>50 kb inversion clade</taxon>
        <taxon>NPAAA clade</taxon>
        <taxon>Hologalegina</taxon>
        <taxon>IRL clade</taxon>
        <taxon>Cicereae</taxon>
        <taxon>Cicer</taxon>
    </lineage>
</organism>
<dbReference type="GO" id="GO:0003677">
    <property type="term" value="F:DNA binding"/>
    <property type="evidence" value="ECO:0007669"/>
    <property type="project" value="UniProtKB-KW"/>
</dbReference>
<dbReference type="PROSITE" id="PS51294">
    <property type="entry name" value="HTH_MYB"/>
    <property type="match status" value="2"/>
</dbReference>
<dbReference type="eggNOG" id="KOG0048">
    <property type="taxonomic scope" value="Eukaryota"/>
</dbReference>
<evidence type="ECO:0000256" key="7">
    <source>
        <dbReference type="ARBA" id="ARBA00023242"/>
    </source>
</evidence>
<feature type="domain" description="HTH myb-type" evidence="9">
    <location>
        <begin position="7"/>
        <end position="65"/>
    </location>
</feature>
<name>A0A1S2XHF2_CICAR</name>
<evidence type="ECO:0000256" key="1">
    <source>
        <dbReference type="ARBA" id="ARBA00004123"/>
    </source>
</evidence>
<dbReference type="PROSITE" id="PS50090">
    <property type="entry name" value="MYB_LIKE"/>
    <property type="match status" value="2"/>
</dbReference>
<gene>
    <name evidence="11" type="primary">LOC101494325</name>
</gene>
<dbReference type="InterPro" id="IPR017930">
    <property type="entry name" value="Myb_dom"/>
</dbReference>
<dbReference type="KEGG" id="cam:101494325"/>
<keyword evidence="3" id="KW-0805">Transcription regulation</keyword>
<dbReference type="InterPro" id="IPR009057">
    <property type="entry name" value="Homeodomain-like_sf"/>
</dbReference>
<dbReference type="Gene3D" id="1.10.10.60">
    <property type="entry name" value="Homeodomain-like"/>
    <property type="match status" value="2"/>
</dbReference>
<evidence type="ECO:0000313" key="10">
    <source>
        <dbReference type="Proteomes" id="UP000087171"/>
    </source>
</evidence>
<evidence type="ECO:0000259" key="9">
    <source>
        <dbReference type="PROSITE" id="PS51294"/>
    </source>
</evidence>
<evidence type="ECO:0000259" key="8">
    <source>
        <dbReference type="PROSITE" id="PS50090"/>
    </source>
</evidence>
<keyword evidence="6" id="KW-0804">Transcription</keyword>
<keyword evidence="10" id="KW-1185">Reference proteome</keyword>
<dbReference type="OrthoDB" id="2143914at2759"/>
<keyword evidence="5" id="KW-0010">Activator</keyword>
<comment type="subcellular location">
    <subcellularLocation>
        <location evidence="1">Nucleus</location>
    </subcellularLocation>
</comment>
<evidence type="ECO:0000256" key="5">
    <source>
        <dbReference type="ARBA" id="ARBA00023159"/>
    </source>
</evidence>
<dbReference type="AlphaFoldDB" id="A0A1S2XHF2"/>
<dbReference type="CDD" id="cd00167">
    <property type="entry name" value="SANT"/>
    <property type="match status" value="2"/>
</dbReference>
<accession>A0A1S2XHF2</accession>
<reference evidence="10" key="1">
    <citation type="journal article" date="2013" name="Nat. Biotechnol.">
        <title>Draft genome sequence of chickpea (Cicer arietinum) provides a resource for trait improvement.</title>
        <authorList>
            <person name="Varshney R.K."/>
            <person name="Song C."/>
            <person name="Saxena R.K."/>
            <person name="Azam S."/>
            <person name="Yu S."/>
            <person name="Sharpe A.G."/>
            <person name="Cannon S."/>
            <person name="Baek J."/>
            <person name="Rosen B.D."/>
            <person name="Tar'an B."/>
            <person name="Millan T."/>
            <person name="Zhang X."/>
            <person name="Ramsay L.D."/>
            <person name="Iwata A."/>
            <person name="Wang Y."/>
            <person name="Nelson W."/>
            <person name="Farmer A.D."/>
            <person name="Gaur P.M."/>
            <person name="Soderlund C."/>
            <person name="Penmetsa R.V."/>
            <person name="Xu C."/>
            <person name="Bharti A.K."/>
            <person name="He W."/>
            <person name="Winter P."/>
            <person name="Zhao S."/>
            <person name="Hane J.K."/>
            <person name="Carrasquilla-Garcia N."/>
            <person name="Condie J.A."/>
            <person name="Upadhyaya H.D."/>
            <person name="Luo M.C."/>
            <person name="Thudi M."/>
            <person name="Gowda C.L."/>
            <person name="Singh N.P."/>
            <person name="Lichtenzveig J."/>
            <person name="Gali K.K."/>
            <person name="Rubio J."/>
            <person name="Nadarajan N."/>
            <person name="Dolezel J."/>
            <person name="Bansal K.C."/>
            <person name="Xu X."/>
            <person name="Edwards D."/>
            <person name="Zhang G."/>
            <person name="Kahl G."/>
            <person name="Gil J."/>
            <person name="Singh K.B."/>
            <person name="Datta S.K."/>
            <person name="Jackson S.A."/>
            <person name="Wang J."/>
            <person name="Cook D.R."/>
        </authorList>
    </citation>
    <scope>NUCLEOTIDE SEQUENCE [LARGE SCALE GENOMIC DNA]</scope>
    <source>
        <strain evidence="10">cv. CDC Frontier</strain>
    </source>
</reference>
<dbReference type="FunFam" id="1.10.10.60:FF:000218">
    <property type="entry name" value="Myb transcription factor"/>
    <property type="match status" value="1"/>
</dbReference>
<keyword evidence="2" id="KW-0677">Repeat</keyword>
<evidence type="ECO:0000256" key="2">
    <source>
        <dbReference type="ARBA" id="ARBA00022737"/>
    </source>
</evidence>
<dbReference type="STRING" id="3827.A0A1S2XHF2"/>
<dbReference type="GO" id="GO:0005634">
    <property type="term" value="C:nucleus"/>
    <property type="evidence" value="ECO:0007669"/>
    <property type="project" value="UniProtKB-SubCell"/>
</dbReference>
<evidence type="ECO:0000256" key="6">
    <source>
        <dbReference type="ARBA" id="ARBA00023163"/>
    </source>
</evidence>
<evidence type="ECO:0000313" key="11">
    <source>
        <dbReference type="RefSeq" id="XP_004489414.1"/>
    </source>
</evidence>
<feature type="domain" description="HTH myb-type" evidence="9">
    <location>
        <begin position="66"/>
        <end position="120"/>
    </location>
</feature>
<proteinExistence type="predicted"/>